<evidence type="ECO:0000256" key="1">
    <source>
        <dbReference type="SAM" id="Phobius"/>
    </source>
</evidence>
<feature type="transmembrane region" description="Helical" evidence="1">
    <location>
        <begin position="85"/>
        <end position="107"/>
    </location>
</feature>
<keyword evidence="1" id="KW-0812">Transmembrane</keyword>
<keyword evidence="1" id="KW-0472">Membrane</keyword>
<keyword evidence="1" id="KW-1133">Transmembrane helix</keyword>
<dbReference type="AlphaFoldDB" id="A0AAI8W248"/>
<dbReference type="Gene3D" id="1.20.140.150">
    <property type="match status" value="1"/>
</dbReference>
<comment type="caution">
    <text evidence="2">The sequence shown here is derived from an EMBL/GenBank/DDBJ whole genome shotgun (WGS) entry which is preliminary data.</text>
</comment>
<feature type="transmembrane region" description="Helical" evidence="1">
    <location>
        <begin position="161"/>
        <end position="181"/>
    </location>
</feature>
<dbReference type="Proteomes" id="UP001296104">
    <property type="component" value="Unassembled WGS sequence"/>
</dbReference>
<dbReference type="EMBL" id="CAVMBE010000001">
    <property type="protein sequence ID" value="CAK3766113.1"/>
    <property type="molecule type" value="Genomic_DNA"/>
</dbReference>
<keyword evidence="3" id="KW-1185">Reference proteome</keyword>
<evidence type="ECO:0000313" key="2">
    <source>
        <dbReference type="EMBL" id="CAK3766113.1"/>
    </source>
</evidence>
<feature type="transmembrane region" description="Helical" evidence="1">
    <location>
        <begin position="119"/>
        <end position="141"/>
    </location>
</feature>
<gene>
    <name evidence="2" type="ORF">LECACI_7A000365</name>
</gene>
<sequence>MTRRIVYGVSLWVFLAAAALTISAVVLPNWISYSSPTDGSDPIRVTYGLHRRCSSITGKCTPFPEYEDCHGDDWWFCSIWRSTGFFMNLSIVVELACVIAYLTVLVGGRSSREAGWKMVAGLLSIVAVGQIISMALVAYAFEHDNRFFVGWELDRSFVLCTVSWVVLLVNAAGVVAAAFLLPPQDDYEPIPDPR</sequence>
<accession>A0AAI8W248</accession>
<organism evidence="2 3">
    <name type="scientific">Lecanosticta acicola</name>
    <dbReference type="NCBI Taxonomy" id="111012"/>
    <lineage>
        <taxon>Eukaryota</taxon>
        <taxon>Fungi</taxon>
        <taxon>Dikarya</taxon>
        <taxon>Ascomycota</taxon>
        <taxon>Pezizomycotina</taxon>
        <taxon>Dothideomycetes</taxon>
        <taxon>Dothideomycetidae</taxon>
        <taxon>Mycosphaerellales</taxon>
        <taxon>Mycosphaerellaceae</taxon>
        <taxon>Lecanosticta</taxon>
    </lineage>
</organism>
<evidence type="ECO:0000313" key="3">
    <source>
        <dbReference type="Proteomes" id="UP001296104"/>
    </source>
</evidence>
<feature type="transmembrane region" description="Helical" evidence="1">
    <location>
        <begin position="12"/>
        <end position="31"/>
    </location>
</feature>
<proteinExistence type="predicted"/>
<protein>
    <submittedName>
        <fullName evidence="2">Uncharacterized protein</fullName>
    </submittedName>
</protein>
<name>A0AAI8W248_9PEZI</name>
<reference evidence="2" key="1">
    <citation type="submission" date="2023-11" db="EMBL/GenBank/DDBJ databases">
        <authorList>
            <person name="Alioto T."/>
            <person name="Alioto T."/>
            <person name="Gomez Garrido J."/>
        </authorList>
    </citation>
    <scope>NUCLEOTIDE SEQUENCE</scope>
</reference>